<dbReference type="InterPro" id="IPR044552">
    <property type="entry name" value="GLIP1-5/GLL25"/>
</dbReference>
<protein>
    <submittedName>
        <fullName evidence="4">Uncharacterized protein</fullName>
    </submittedName>
</protein>
<evidence type="ECO:0000256" key="2">
    <source>
        <dbReference type="ARBA" id="ARBA00022729"/>
    </source>
</evidence>
<dbReference type="Gene3D" id="3.40.50.1110">
    <property type="entry name" value="SGNH hydrolase"/>
    <property type="match status" value="1"/>
</dbReference>
<proteinExistence type="inferred from homology"/>
<feature type="chain" id="PRO_5042226508" evidence="3">
    <location>
        <begin position="22"/>
        <end position="369"/>
    </location>
</feature>
<keyword evidence="5" id="KW-1185">Reference proteome</keyword>
<evidence type="ECO:0000313" key="5">
    <source>
        <dbReference type="Proteomes" id="UP001293593"/>
    </source>
</evidence>
<accession>A0AAE1K6U6</accession>
<dbReference type="EMBL" id="JAWXYG010000007">
    <property type="protein sequence ID" value="KAK4267154.1"/>
    <property type="molecule type" value="Genomic_DNA"/>
</dbReference>
<dbReference type="InterPro" id="IPR001087">
    <property type="entry name" value="GDSL"/>
</dbReference>
<dbReference type="AlphaFoldDB" id="A0AAE1K6U6"/>
<comment type="caution">
    <text evidence="4">The sequence shown here is derived from an EMBL/GenBank/DDBJ whole genome shotgun (WGS) entry which is preliminary data.</text>
</comment>
<gene>
    <name evidence="4" type="ORF">QN277_023976</name>
</gene>
<keyword evidence="2 3" id="KW-0732">Signal</keyword>
<dbReference type="InterPro" id="IPR035669">
    <property type="entry name" value="SGNH_plant_lipase-like"/>
</dbReference>
<reference evidence="4" key="1">
    <citation type="submission" date="2023-10" db="EMBL/GenBank/DDBJ databases">
        <title>Chromosome-level genome of the transformable northern wattle, Acacia crassicarpa.</title>
        <authorList>
            <person name="Massaro I."/>
            <person name="Sinha N.R."/>
            <person name="Poethig S."/>
            <person name="Leichty A.R."/>
        </authorList>
    </citation>
    <scope>NUCLEOTIDE SEQUENCE</scope>
    <source>
        <strain evidence="4">Acra3RX</strain>
        <tissue evidence="4">Leaf</tissue>
    </source>
</reference>
<sequence length="369" mass="41672">MANLAYVLCSLLSIFINFETCFVHYKQQPLQVNGHRKALFVFGDSLFDPGNDVYVKTSLKLSSIYWPYGETFFHRATGRFSDGRVVPDFIATFAGLAILPPYVQPGPHVFTDGTNFASGGSCVLFNSSEYIDLPIQVIYFKHVVELLKEQVGETEAKRILTDAVYLFSSGGNDYVKFYDEHPDANEESMKAFVKLVTGQLHNYLLLYMLQEITKLGAKKIAFQNVGPMGCVPGNRMSDGQCNEKENLLAREHNKALIQVMKQLEGEVPGFKYSILDYYPSLRDRIFNPRKYGFKEGQVACCGGGAFRAKFVCGGYGEYPFEACKNPSEYLWFDGLHTTEEANLQLSRLIWKGGPLNITYPYTVQQLFHL</sequence>
<dbReference type="SUPFAM" id="SSF52266">
    <property type="entry name" value="SGNH hydrolase"/>
    <property type="match status" value="1"/>
</dbReference>
<dbReference type="CDD" id="cd01837">
    <property type="entry name" value="SGNH_plant_lipase_like"/>
    <property type="match status" value="1"/>
</dbReference>
<evidence type="ECO:0000256" key="1">
    <source>
        <dbReference type="ARBA" id="ARBA00008668"/>
    </source>
</evidence>
<dbReference type="GO" id="GO:0016298">
    <property type="term" value="F:lipase activity"/>
    <property type="evidence" value="ECO:0007669"/>
    <property type="project" value="TreeGrafter"/>
</dbReference>
<dbReference type="Proteomes" id="UP001293593">
    <property type="component" value="Unassembled WGS sequence"/>
</dbReference>
<dbReference type="Pfam" id="PF00657">
    <property type="entry name" value="Lipase_GDSL"/>
    <property type="match status" value="1"/>
</dbReference>
<dbReference type="PANTHER" id="PTHR45966:SF12">
    <property type="entry name" value="GDSL ESTERASE_LIPASE 1-LIKE ISOFORM X2"/>
    <property type="match status" value="1"/>
</dbReference>
<dbReference type="InterPro" id="IPR036514">
    <property type="entry name" value="SGNH_hydro_sf"/>
</dbReference>
<feature type="signal peptide" evidence="3">
    <location>
        <begin position="1"/>
        <end position="21"/>
    </location>
</feature>
<comment type="similarity">
    <text evidence="1">Belongs to the 'GDSL' lipolytic enzyme family.</text>
</comment>
<organism evidence="4 5">
    <name type="scientific">Acacia crassicarpa</name>
    <name type="common">northern wattle</name>
    <dbReference type="NCBI Taxonomy" id="499986"/>
    <lineage>
        <taxon>Eukaryota</taxon>
        <taxon>Viridiplantae</taxon>
        <taxon>Streptophyta</taxon>
        <taxon>Embryophyta</taxon>
        <taxon>Tracheophyta</taxon>
        <taxon>Spermatophyta</taxon>
        <taxon>Magnoliopsida</taxon>
        <taxon>eudicotyledons</taxon>
        <taxon>Gunneridae</taxon>
        <taxon>Pentapetalae</taxon>
        <taxon>rosids</taxon>
        <taxon>fabids</taxon>
        <taxon>Fabales</taxon>
        <taxon>Fabaceae</taxon>
        <taxon>Caesalpinioideae</taxon>
        <taxon>mimosoid clade</taxon>
        <taxon>Acacieae</taxon>
        <taxon>Acacia</taxon>
    </lineage>
</organism>
<name>A0AAE1K6U6_9FABA</name>
<evidence type="ECO:0000256" key="3">
    <source>
        <dbReference type="SAM" id="SignalP"/>
    </source>
</evidence>
<dbReference type="PANTHER" id="PTHR45966">
    <property type="entry name" value="GDSL-LIKE LIPASE/ACYLHYDROLASE"/>
    <property type="match status" value="1"/>
</dbReference>
<evidence type="ECO:0000313" key="4">
    <source>
        <dbReference type="EMBL" id="KAK4267154.1"/>
    </source>
</evidence>